<dbReference type="InterPro" id="IPR036865">
    <property type="entry name" value="CRAL-TRIO_dom_sf"/>
</dbReference>
<dbReference type="Gene3D" id="2.30.29.30">
    <property type="entry name" value="Pleckstrin-homology domain (PH domain)/Phosphotyrosine-binding domain (PTB)"/>
    <property type="match status" value="1"/>
</dbReference>
<evidence type="ECO:0000256" key="3">
    <source>
        <dbReference type="SAM" id="MobiDB-lite"/>
    </source>
</evidence>
<feature type="compositionally biased region" description="Polar residues" evidence="3">
    <location>
        <begin position="1049"/>
        <end position="1069"/>
    </location>
</feature>
<evidence type="ECO:0000259" key="4">
    <source>
        <dbReference type="PROSITE" id="PS50003"/>
    </source>
</evidence>
<dbReference type="Proteomes" id="UP000887566">
    <property type="component" value="Unplaced"/>
</dbReference>
<keyword evidence="1" id="KW-0344">Guanine-nucleotide releasing factor</keyword>
<organism evidence="6 7">
    <name type="scientific">Plectus sambesii</name>
    <dbReference type="NCBI Taxonomy" id="2011161"/>
    <lineage>
        <taxon>Eukaryota</taxon>
        <taxon>Metazoa</taxon>
        <taxon>Ecdysozoa</taxon>
        <taxon>Nematoda</taxon>
        <taxon>Chromadorea</taxon>
        <taxon>Plectida</taxon>
        <taxon>Plectina</taxon>
        <taxon>Plectoidea</taxon>
        <taxon>Plectidae</taxon>
        <taxon>Plectus</taxon>
    </lineage>
</organism>
<dbReference type="SMART" id="SM00325">
    <property type="entry name" value="RhoGEF"/>
    <property type="match status" value="1"/>
</dbReference>
<dbReference type="WBParaSite" id="PSAMB.scaffold108size78641.g2004.t1">
    <property type="protein sequence ID" value="PSAMB.scaffold108size78641.g2004.t1"/>
    <property type="gene ID" value="PSAMB.scaffold108size78641.g2004"/>
</dbReference>
<feature type="region of interest" description="Disordered" evidence="3">
    <location>
        <begin position="1004"/>
        <end position="1105"/>
    </location>
</feature>
<feature type="compositionally biased region" description="Polar residues" evidence="3">
    <location>
        <begin position="1081"/>
        <end position="1098"/>
    </location>
</feature>
<feature type="domain" description="DH" evidence="5">
    <location>
        <begin position="695"/>
        <end position="876"/>
    </location>
</feature>
<dbReference type="Gene3D" id="1.20.58.60">
    <property type="match status" value="1"/>
</dbReference>
<dbReference type="InterPro" id="IPR035899">
    <property type="entry name" value="DBL_dom_sf"/>
</dbReference>
<dbReference type="InterPro" id="IPR000219">
    <property type="entry name" value="DH_dom"/>
</dbReference>
<dbReference type="SMART" id="SM00233">
    <property type="entry name" value="PH"/>
    <property type="match status" value="1"/>
</dbReference>
<comment type="similarity">
    <text evidence="2">Belongs to the MCF2 family.</text>
</comment>
<evidence type="ECO:0000256" key="2">
    <source>
        <dbReference type="ARBA" id="ARBA00049987"/>
    </source>
</evidence>
<dbReference type="Pfam" id="PF00621">
    <property type="entry name" value="RhoGEF"/>
    <property type="match status" value="1"/>
</dbReference>
<reference evidence="7" key="1">
    <citation type="submission" date="2022-11" db="UniProtKB">
        <authorList>
            <consortium name="WormBaseParasite"/>
        </authorList>
    </citation>
    <scope>IDENTIFICATION</scope>
</reference>
<dbReference type="Pfam" id="PF13716">
    <property type="entry name" value="CRAL_TRIO_2"/>
    <property type="match status" value="1"/>
</dbReference>
<dbReference type="InterPro" id="IPR011993">
    <property type="entry name" value="PH-like_dom_sf"/>
</dbReference>
<accession>A0A914UMR1</accession>
<dbReference type="SUPFAM" id="SSF46966">
    <property type="entry name" value="Spectrin repeat"/>
    <property type="match status" value="1"/>
</dbReference>
<dbReference type="CDD" id="cd00160">
    <property type="entry name" value="RhoGEF"/>
    <property type="match status" value="1"/>
</dbReference>
<dbReference type="Gene3D" id="1.20.900.10">
    <property type="entry name" value="Dbl homology (DH) domain"/>
    <property type="match status" value="1"/>
</dbReference>
<dbReference type="InterPro" id="IPR001251">
    <property type="entry name" value="CRAL-TRIO_dom"/>
</dbReference>
<feature type="compositionally biased region" description="Basic and acidic residues" evidence="3">
    <location>
        <begin position="1070"/>
        <end position="1080"/>
    </location>
</feature>
<proteinExistence type="inferred from homology"/>
<dbReference type="Pfam" id="PF23289">
    <property type="entry name" value="Spectrin_5"/>
    <property type="match status" value="1"/>
</dbReference>
<dbReference type="GO" id="GO:0005737">
    <property type="term" value="C:cytoplasm"/>
    <property type="evidence" value="ECO:0007669"/>
    <property type="project" value="TreeGrafter"/>
</dbReference>
<evidence type="ECO:0000259" key="5">
    <source>
        <dbReference type="PROSITE" id="PS50010"/>
    </source>
</evidence>
<dbReference type="Pfam" id="PF22697">
    <property type="entry name" value="SOS1_NGEF_PH"/>
    <property type="match status" value="1"/>
</dbReference>
<dbReference type="PROSITE" id="PS50003">
    <property type="entry name" value="PH_DOMAIN"/>
    <property type="match status" value="1"/>
</dbReference>
<keyword evidence="6" id="KW-1185">Reference proteome</keyword>
<dbReference type="SUPFAM" id="SSF52087">
    <property type="entry name" value="CRAL/TRIO domain"/>
    <property type="match status" value="1"/>
</dbReference>
<dbReference type="PANTHER" id="PTHR22826">
    <property type="entry name" value="RHO GUANINE EXCHANGE FACTOR-RELATED"/>
    <property type="match status" value="1"/>
</dbReference>
<dbReference type="AlphaFoldDB" id="A0A914UMR1"/>
<dbReference type="PROSITE" id="PS50010">
    <property type="entry name" value="DH_2"/>
    <property type="match status" value="1"/>
</dbReference>
<protein>
    <submittedName>
        <fullName evidence="7">Guanine nucleotide exchange factor DBS</fullName>
    </submittedName>
</protein>
<sequence length="1114" mass="124855">MSETPVRLGDRKQPTPALWDEAVKSAQQDPASCYGSMIASTSSNSCSGHTVVPSPAYDRIERDEDSTEFIEAPKFQYDLDFDLKALKNALMSAEYLEESGYQSVLDRSQHSLYGTGWMVADNVSVASHDSEEDWDGNMDVGGERIKVKEMSDILAARYAFLSGARTRDGFPVMTFPDSRVQMSYPNYHLLVTYLLQVPPLEDSHKGYVLVVDRRMDKWSSIRTLFVHLSNHFPGPVRVLFLLKPEGVLQRALEVGYRTIADSCQFKVVICQNTQELRHYVGKECLTMDVGGVLKYNHLEWVQHRMDIERMKSSASVIAQSLSEFGRCLKETELPNDVETTAHILEIQRAERDSIKEDFRISIRKGLSLLRHVRQVDAKPRHEQLSPTRLHNVTAIERMLIQLEETERSFDAFWGRHEKRLTECLELRRFEEGFRKLQAAFAKHMIYLEEHREVGDGPDKAQTLADAHADYAKDAMEDVEASRALRSAGQDLISTQDVELAGSLLPKCDELARMADALAGALERRAAVLKLSKEMHEQIASANQWCKRGVDILSNGPYELSPGCATSALSKLDDFLCEGQDLHVDMLNQGPDINNLMLLTTTETSTLLAQVSERINDVRRMCAARRDVLQKMVEREQRKPVQVVSPEKSLRTRKLSMQEKKALASPKRQIEVLHDFSTEAVQKLLTETPAGERSSLASFVISELVSTEQIYARELRSVVDFYLRPFDDVANQPAISPSLRGRADIVFGNLEELVDFHERQLLPDFNAAGESAAAIARCFSAKRDSFLSLYNNYCQNKPRSEALRRDHVDACKFFADCQKRAGHPLPLSAYLLKPVQRITKYQLLLKELRRHANNDAHDDIDVALDAMLDLLAQLNAAMHQLHISGYPGDLSALGPMRLQSECDVFAFKRKARKTNKAQKRHLLLFDGALLFCKRRTQSAPHAPEYFEHKLCLPTSSLGFAETSKGNVARFEVWDEGRSEGFAVQPPDDATRQRWIGRLSKAVAIRGGQHRITRPHSWASTVSSESTTSNHSLSDDTIASVDTVADCTIDPNGNQQSPSPTSVANPSTDVRASTDSDRENNFTKDTSVESLSTTDNCSSQGGVGGSPGHLVLEAIV</sequence>
<evidence type="ECO:0000313" key="6">
    <source>
        <dbReference type="Proteomes" id="UP000887566"/>
    </source>
</evidence>
<feature type="compositionally biased region" description="Low complexity" evidence="3">
    <location>
        <begin position="1015"/>
        <end position="1030"/>
    </location>
</feature>
<dbReference type="InterPro" id="IPR001849">
    <property type="entry name" value="PH_domain"/>
</dbReference>
<dbReference type="PANTHER" id="PTHR22826:SF211">
    <property type="entry name" value="LD43457P"/>
    <property type="match status" value="1"/>
</dbReference>
<dbReference type="InterPro" id="IPR055251">
    <property type="entry name" value="SOS1_NGEF_PH"/>
</dbReference>
<name>A0A914UMR1_9BILA</name>
<dbReference type="SUPFAM" id="SSF50729">
    <property type="entry name" value="PH domain-like"/>
    <property type="match status" value="1"/>
</dbReference>
<dbReference type="InterPro" id="IPR051336">
    <property type="entry name" value="RhoGEF_Guanine_NuclExch_SF"/>
</dbReference>
<dbReference type="InterPro" id="IPR056466">
    <property type="entry name" value="Spectrin_DBS"/>
</dbReference>
<evidence type="ECO:0000313" key="7">
    <source>
        <dbReference type="WBParaSite" id="PSAMB.scaffold108size78641.g2004.t1"/>
    </source>
</evidence>
<feature type="domain" description="PH" evidence="4">
    <location>
        <begin position="888"/>
        <end position="1002"/>
    </location>
</feature>
<dbReference type="SUPFAM" id="SSF48065">
    <property type="entry name" value="DBL homology domain (DH-domain)"/>
    <property type="match status" value="1"/>
</dbReference>
<evidence type="ECO:0000256" key="1">
    <source>
        <dbReference type="ARBA" id="ARBA00022658"/>
    </source>
</evidence>
<dbReference type="GO" id="GO:0005085">
    <property type="term" value="F:guanyl-nucleotide exchange factor activity"/>
    <property type="evidence" value="ECO:0007669"/>
    <property type="project" value="UniProtKB-KW"/>
</dbReference>